<reference evidence="1" key="1">
    <citation type="submission" date="2014-11" db="EMBL/GenBank/DDBJ databases">
        <authorList>
            <person name="Amaro Gonzalez C."/>
        </authorList>
    </citation>
    <scope>NUCLEOTIDE SEQUENCE</scope>
</reference>
<proteinExistence type="predicted"/>
<organism evidence="1">
    <name type="scientific">Anguilla anguilla</name>
    <name type="common">European freshwater eel</name>
    <name type="synonym">Muraena anguilla</name>
    <dbReference type="NCBI Taxonomy" id="7936"/>
    <lineage>
        <taxon>Eukaryota</taxon>
        <taxon>Metazoa</taxon>
        <taxon>Chordata</taxon>
        <taxon>Craniata</taxon>
        <taxon>Vertebrata</taxon>
        <taxon>Euteleostomi</taxon>
        <taxon>Actinopterygii</taxon>
        <taxon>Neopterygii</taxon>
        <taxon>Teleostei</taxon>
        <taxon>Anguilliformes</taxon>
        <taxon>Anguillidae</taxon>
        <taxon>Anguilla</taxon>
    </lineage>
</organism>
<reference evidence="1" key="2">
    <citation type="journal article" date="2015" name="Fish Shellfish Immunol.">
        <title>Early steps in the European eel (Anguilla anguilla)-Vibrio vulnificus interaction in the gills: Role of the RtxA13 toxin.</title>
        <authorList>
            <person name="Callol A."/>
            <person name="Pajuelo D."/>
            <person name="Ebbesson L."/>
            <person name="Teles M."/>
            <person name="MacKenzie S."/>
            <person name="Amaro C."/>
        </authorList>
    </citation>
    <scope>NUCLEOTIDE SEQUENCE</scope>
</reference>
<dbReference type="EMBL" id="GBXM01082449">
    <property type="protein sequence ID" value="JAH26128.1"/>
    <property type="molecule type" value="Transcribed_RNA"/>
</dbReference>
<sequence length="49" mass="5497">MIHKIQHMHSSAFNCGTDCERGACFPPCGGYGLAVALIRAMWKWRLVEC</sequence>
<dbReference type="AlphaFoldDB" id="A0A0E9RCP7"/>
<accession>A0A0E9RCP7</accession>
<protein>
    <submittedName>
        <fullName evidence="1">Uncharacterized protein</fullName>
    </submittedName>
</protein>
<name>A0A0E9RCP7_ANGAN</name>
<evidence type="ECO:0000313" key="1">
    <source>
        <dbReference type="EMBL" id="JAH26128.1"/>
    </source>
</evidence>